<name>A0AA36ATN0_OCTVU</name>
<feature type="domain" description="GST N-terminal" evidence="2">
    <location>
        <begin position="34"/>
        <end position="96"/>
    </location>
</feature>
<dbReference type="PANTHER" id="PTHR44051:SF8">
    <property type="entry name" value="GLUTATHIONE S-TRANSFERASE GSTA"/>
    <property type="match status" value="1"/>
</dbReference>
<evidence type="ECO:0000313" key="5">
    <source>
        <dbReference type="Proteomes" id="UP001162480"/>
    </source>
</evidence>
<dbReference type="SFLD" id="SFLDG00358">
    <property type="entry name" value="Main_(cytGST)"/>
    <property type="match status" value="1"/>
</dbReference>
<proteinExistence type="inferred from homology"/>
<dbReference type="SUPFAM" id="SSF52833">
    <property type="entry name" value="Thioredoxin-like"/>
    <property type="match status" value="1"/>
</dbReference>
<dbReference type="FunFam" id="3.40.30.10:FF:000221">
    <property type="entry name" value="Glutathione S-transferase rho"/>
    <property type="match status" value="1"/>
</dbReference>
<organism evidence="4 5">
    <name type="scientific">Octopus vulgaris</name>
    <name type="common">Common octopus</name>
    <dbReference type="NCBI Taxonomy" id="6645"/>
    <lineage>
        <taxon>Eukaryota</taxon>
        <taxon>Metazoa</taxon>
        <taxon>Spiralia</taxon>
        <taxon>Lophotrochozoa</taxon>
        <taxon>Mollusca</taxon>
        <taxon>Cephalopoda</taxon>
        <taxon>Coleoidea</taxon>
        <taxon>Octopodiformes</taxon>
        <taxon>Octopoda</taxon>
        <taxon>Incirrata</taxon>
        <taxon>Octopodidae</taxon>
        <taxon>Octopus</taxon>
    </lineage>
</organism>
<evidence type="ECO:0000313" key="4">
    <source>
        <dbReference type="EMBL" id="CAI9721899.1"/>
    </source>
</evidence>
<sequence>MLSLSRDSESLPSFSSKSMMSDITLYWGSGSIPCWRIMITLEEKGLDYNSRLMSFEKKEHKSNEITRLNPRGQLPTMKVGDCVVNESFAACDYLETVYKDKGTSLYPPASSEKQLALVLQKMHETCNIQQKMVTNIIYYLWGNPNPDKDLLTKRHAELAEELGRWEDYMKELKSTFLTGPDITMADVMFFPYIAFGVRSGLQLESRYPCLAAYYNMMKERPSVKKSWPPHWKGTSNNNVLADV</sequence>
<comment type="similarity">
    <text evidence="1">Belongs to the GST superfamily.</text>
</comment>
<dbReference type="SFLD" id="SFLDS00019">
    <property type="entry name" value="Glutathione_Transferase_(cytos"/>
    <property type="match status" value="1"/>
</dbReference>
<evidence type="ECO:0000259" key="2">
    <source>
        <dbReference type="Pfam" id="PF13409"/>
    </source>
</evidence>
<dbReference type="InterPro" id="IPR004046">
    <property type="entry name" value="GST_C"/>
</dbReference>
<dbReference type="Gene3D" id="1.20.1050.10">
    <property type="match status" value="1"/>
</dbReference>
<dbReference type="InterPro" id="IPR004045">
    <property type="entry name" value="Glutathione_S-Trfase_N"/>
</dbReference>
<feature type="domain" description="Glutathione S-transferase C-terminal" evidence="3">
    <location>
        <begin position="138"/>
        <end position="225"/>
    </location>
</feature>
<dbReference type="Gene3D" id="3.40.30.10">
    <property type="entry name" value="Glutaredoxin"/>
    <property type="match status" value="1"/>
</dbReference>
<dbReference type="InterPro" id="IPR036249">
    <property type="entry name" value="Thioredoxin-like_sf"/>
</dbReference>
<dbReference type="InterPro" id="IPR040079">
    <property type="entry name" value="Glutathione_S-Trfase"/>
</dbReference>
<dbReference type="PANTHER" id="PTHR44051">
    <property type="entry name" value="GLUTATHIONE S-TRANSFERASE-RELATED"/>
    <property type="match status" value="1"/>
</dbReference>
<gene>
    <name evidence="4" type="ORF">OCTVUL_1B014384</name>
</gene>
<keyword evidence="5" id="KW-1185">Reference proteome</keyword>
<dbReference type="Pfam" id="PF14497">
    <property type="entry name" value="GST_C_3"/>
    <property type="match status" value="1"/>
</dbReference>
<dbReference type="AlphaFoldDB" id="A0AA36ATN0"/>
<accession>A0AA36ATN0</accession>
<evidence type="ECO:0000259" key="3">
    <source>
        <dbReference type="Pfam" id="PF14497"/>
    </source>
</evidence>
<dbReference type="Proteomes" id="UP001162480">
    <property type="component" value="Chromosome 4"/>
</dbReference>
<dbReference type="EMBL" id="OX597817">
    <property type="protein sequence ID" value="CAI9721899.1"/>
    <property type="molecule type" value="Genomic_DNA"/>
</dbReference>
<dbReference type="SUPFAM" id="SSF47616">
    <property type="entry name" value="GST C-terminal domain-like"/>
    <property type="match status" value="1"/>
</dbReference>
<dbReference type="CDD" id="cd00570">
    <property type="entry name" value="GST_N_family"/>
    <property type="match status" value="1"/>
</dbReference>
<dbReference type="Pfam" id="PF13409">
    <property type="entry name" value="GST_N_2"/>
    <property type="match status" value="1"/>
</dbReference>
<protein>
    <submittedName>
        <fullName evidence="4">Glutathione S-transferase A-like</fullName>
    </submittedName>
</protein>
<dbReference type="InterPro" id="IPR036282">
    <property type="entry name" value="Glutathione-S-Trfase_C_sf"/>
</dbReference>
<reference evidence="4" key="1">
    <citation type="submission" date="2023-08" db="EMBL/GenBank/DDBJ databases">
        <authorList>
            <person name="Alioto T."/>
            <person name="Alioto T."/>
            <person name="Gomez Garrido J."/>
        </authorList>
    </citation>
    <scope>NUCLEOTIDE SEQUENCE</scope>
</reference>
<dbReference type="CDD" id="cd00299">
    <property type="entry name" value="GST_C_family"/>
    <property type="match status" value="1"/>
</dbReference>
<evidence type="ECO:0000256" key="1">
    <source>
        <dbReference type="ARBA" id="ARBA00007409"/>
    </source>
</evidence>